<proteinExistence type="predicted"/>
<accession>A0A068CGY0</accession>
<organism evidence="1 2">
    <name type="scientific">Mycobacterium phage Willis</name>
    <dbReference type="NCBI Taxonomy" id="1486404"/>
    <lineage>
        <taxon>Viruses</taxon>
        <taxon>Duplodnaviria</taxon>
        <taxon>Heunggongvirae</taxon>
        <taxon>Uroviricota</taxon>
        <taxon>Caudoviricetes</taxon>
        <taxon>Ceeclamvirinae</taxon>
        <taxon>Bixzunavirus</taxon>
        <taxon>Bixzunavirus Bxz1</taxon>
    </lineage>
</organism>
<reference evidence="1 2" key="1">
    <citation type="submission" date="2014-03" db="EMBL/GenBank/DDBJ databases">
        <authorList>
            <person name="Churilla B.M."/>
            <person name="Abrahim M.R."/>
            <person name="Burke K.A."/>
            <person name="Yu V.J."/>
            <person name="Adkins N.L."/>
            <person name="Cohen K.L."/>
            <person name="Colicchio M.A."/>
            <person name="Fasoranti T.O."/>
            <person name="Genkil J.S."/>
            <person name="Kramer Z.J."/>
            <person name="Prout A.K."/>
            <person name="Schafer C.E."/>
            <person name="Schwarz A.G."/>
            <person name="Tish M."/>
            <person name="Vispute N."/>
            <person name="Wilkes K.E."/>
            <person name="Williams C.R."/>
            <person name="Xiao X."/>
            <person name="Yoder B.A."/>
            <person name="Lapin J.S."/>
            <person name="Ott C.T."/>
            <person name="Walburn T.D."/>
            <person name="Bradley K.W."/>
            <person name="Clarke D.Q."/>
            <person name="Lewis M.F."/>
            <person name="Barker L.P."/>
            <person name="Bailey C."/>
            <person name="Asai D.J."/>
            <person name="Bowman C.A."/>
            <person name="Russell D.A."/>
            <person name="Pope W.H."/>
            <person name="Jacobs-Sera D."/>
            <person name="Hendrix R.W."/>
            <person name="Hatfull G.F."/>
        </authorList>
    </citation>
    <scope>NUCLEOTIDE SEQUENCE [LARGE SCALE GENOMIC DNA]</scope>
</reference>
<dbReference type="Gene3D" id="2.60.120.260">
    <property type="entry name" value="Galactose-binding domain-like"/>
    <property type="match status" value="1"/>
</dbReference>
<evidence type="ECO:0000313" key="2">
    <source>
        <dbReference type="Proteomes" id="UP000027390"/>
    </source>
</evidence>
<dbReference type="Proteomes" id="UP000027390">
    <property type="component" value="Segment"/>
</dbReference>
<sequence>MAKVATSINETTFYYDYNYPLKLVDLILGLINNRNDPSNPAQQVDPANREWFSQPRTYDDGGTEVITATFKLPLSISELSMDILRMPCVAEAWYQDRSNNWRQVLDMQRVPVRVNVSRSDAKSYFTFSTKVYPIVAKKLQIRLTRARDLALADTPFPVGLRNTLIRRNVYERAQGQQYFEEEQDVLGNVISKYIKDWDAPRAVDDDPFTFWRSAAMPDPSAVASLYLDIRGEEGQPKTVDKIYLDPVYTGQHLNLYYSSDNTVGVRRLNPITVAPSEDYNTDWRISRGRWDISDGIEDSYYRWPMSLGPQLGADAWFGVEWTPDFDPTDGPPDNPVLFEAMDPSGPAFKPSLSYDVGAGQFVLTLSDGTDEYTFDAPLSALFTPFDPLRIVVGWRYDPDTVFISVRDRTGAEVARLEEATSLPQLITFDGTCQMYKFRGLITALVLKLEDYRTSADAFTRSPVYYVDPDPVIPDPNGVVPSTTLDNAVYAYAATAQEHGSGGVDDSWFEDKEWTPIWRNYLAEKGMLFLPQAISAKYLKLEFTNLTEEPYPVYESETEVRYKVFPISVAQMSWKGSRQFTENRGHYLGQGTFVSRNGVRSVNWLSSASVAEAIDALWGTHTPAVSIDTGPSYVTDTMPNASAELIQSSKRTEAGSSYVYRREVLQPYILAEDAYVTTIKAEGLQQLAYFTDVPWNDIEQANPGAVTHVKSTGALPIRGTDWWIYPGQQLRIPASVMSKLTDTSTVTERKFTTETRVRFTTTSVHRYEYKTLKRDAAIAYFAGVREVVPMTSTFIAGEDKPYFDFPHYDTDHFVTTFTRQLESGPTTTQRRLYTIPNRLFERNLMNWVTDNTNAWSWDGVTGRWLRGSARCDLDGLGHTLMSSRLSVEPGEELNAMVSVKWADLEGLDADDVAIRWGIRYYDANSELLTDDYLDDISYTDWENHLEEDWIDLDGASTVPDGAAWFRVLLEVTNQANAGTVWFESVKVDSADDTTATIFKSLETQSTFTKVAVDFRDSGLWRGDSMWADIEPDSESIDDTKLAYYTRTIPETIPGGFWGDTTKAWGGDNVEWGSPFAVVSVTVDGNRRYQGKRVLRFRRAAGAGEAGIKVKQWTHFVPLGLFRIGAVFYKPLANDNQITVRLRRLSDGVIVYEETVEAPSGRWHEFKTKFVEIPDSTQQEYEVMLTLEGDEEDELYLADLYTEIANVRYFIRLGASGSFLHEVTDLRYAQDGRAIVTTSTPTNQLSVQAAILSPEAYAYGCRITPSYLK</sequence>
<name>A0A068CGY0_9CAUD</name>
<protein>
    <submittedName>
        <fullName evidence="1">Minor tail protein</fullName>
    </submittedName>
</protein>
<evidence type="ECO:0000313" key="1">
    <source>
        <dbReference type="EMBL" id="AID18222.1"/>
    </source>
</evidence>
<gene>
    <name evidence="1" type="primary">146</name>
    <name evidence="1" type="ORF">PBI_WILLIS_146</name>
</gene>
<dbReference type="EMBL" id="KJ595575">
    <property type="protein sequence ID" value="AID18222.1"/>
    <property type="molecule type" value="Genomic_DNA"/>
</dbReference>